<organismHost>
    <name type="scientific">Escherichia coli</name>
    <dbReference type="NCBI Taxonomy" id="562"/>
</organismHost>
<proteinExistence type="predicted"/>
<dbReference type="GO" id="GO:0016787">
    <property type="term" value="F:hydrolase activity"/>
    <property type="evidence" value="ECO:0007669"/>
    <property type="project" value="UniProtKB-KW"/>
</dbReference>
<keyword evidence="2" id="KW-0378">Hydrolase</keyword>
<reference evidence="2 3" key="1">
    <citation type="submission" date="2018-12" db="EMBL/GenBank/DDBJ databases">
        <title>Still something new to discover - new insights into E. coli phage diversity and taxonomy.</title>
        <authorList>
            <person name="Korf I.H.E."/>
            <person name="Adriaennsens E."/>
            <person name="Dreiseikelmann B."/>
            <person name="Kropinski A."/>
            <person name="Nimtz M."/>
            <person name="Meier-Kolthoff J.P."/>
            <person name="Rohde M."/>
            <person name="van Raaij M."/>
            <person name="Wittmann J."/>
        </authorList>
    </citation>
    <scope>NUCLEOTIDE SEQUENCE [LARGE SCALE GENOMIC DNA]</scope>
</reference>
<evidence type="ECO:0000313" key="2">
    <source>
        <dbReference type="EMBL" id="QBO63891.1"/>
    </source>
</evidence>
<name>A0A482GDN5_BPGOS</name>
<dbReference type="InterPro" id="IPR011105">
    <property type="entry name" value="Cell_wall_hydrolase_SleB"/>
</dbReference>
<feature type="domain" description="Cell wall hydrolase SleB" evidence="1">
    <location>
        <begin position="48"/>
        <end position="159"/>
    </location>
</feature>
<dbReference type="EMBL" id="MK327938">
    <property type="protein sequence ID" value="QBO63891.1"/>
    <property type="molecule type" value="Genomic_DNA"/>
</dbReference>
<dbReference type="SMR" id="A0A482GDN5"/>
<gene>
    <name evidence="2" type="ORF">Goslar_00098</name>
</gene>
<accession>A0A482GDN5</accession>
<protein>
    <submittedName>
        <fullName evidence="2">Putative cell wall hydrolase</fullName>
    </submittedName>
</protein>
<keyword evidence="3" id="KW-1185">Reference proteome</keyword>
<evidence type="ECO:0000313" key="3">
    <source>
        <dbReference type="Proteomes" id="UP000294673"/>
    </source>
</evidence>
<sequence length="165" mass="18961">MQGILHTLILGLVMLLITPFSQASVNAGPRIDCRKEIVACAVYMEARGESVKGQYSVAFLIHNRSMDYRFPTNVKDVVLQRGQFPWTKQRRIVIRDRAAFERARAIAREVATLRYTDIAAYHKADPTRGAVFFNAKHLRPKHFRKHATNITVVDSHIFFGKRRHT</sequence>
<dbReference type="Proteomes" id="UP000294673">
    <property type="component" value="Segment"/>
</dbReference>
<dbReference type="Pfam" id="PF07486">
    <property type="entry name" value="Hydrolase_2"/>
    <property type="match status" value="1"/>
</dbReference>
<dbReference type="Gene3D" id="1.10.10.2520">
    <property type="entry name" value="Cell wall hydrolase SleB, domain 1"/>
    <property type="match status" value="1"/>
</dbReference>
<dbReference type="InterPro" id="IPR042047">
    <property type="entry name" value="SleB_dom1"/>
</dbReference>
<evidence type="ECO:0000259" key="1">
    <source>
        <dbReference type="Pfam" id="PF07486"/>
    </source>
</evidence>
<organism evidence="2 3">
    <name type="scientific">Escherichia phage vB_EcoM_Goslar</name>
    <dbReference type="NCBI Taxonomy" id="2502409"/>
    <lineage>
        <taxon>Viruses</taxon>
        <taxon>Duplodnaviria</taxon>
        <taxon>Heunggongvirae</taxon>
        <taxon>Uroviricota</taxon>
        <taxon>Caudoviricetes</taxon>
        <taxon>Chimalliviridae</taxon>
        <taxon>Goslarvirus</taxon>
        <taxon>Goslarvirus goslar</taxon>
    </lineage>
</organism>